<gene>
    <name evidence="2" type="ORF">BDU57DRAFT_528939</name>
</gene>
<keyword evidence="3" id="KW-1185">Reference proteome</keyword>
<dbReference type="Proteomes" id="UP000800096">
    <property type="component" value="Unassembled WGS sequence"/>
</dbReference>
<evidence type="ECO:0008006" key="4">
    <source>
        <dbReference type="Google" id="ProtNLM"/>
    </source>
</evidence>
<accession>A0A6A5QXJ8</accession>
<dbReference type="AlphaFoldDB" id="A0A6A5QXJ8"/>
<feature type="region of interest" description="Disordered" evidence="1">
    <location>
        <begin position="58"/>
        <end position="150"/>
    </location>
</feature>
<dbReference type="EMBL" id="ML979134">
    <property type="protein sequence ID" value="KAF1918567.1"/>
    <property type="molecule type" value="Genomic_DNA"/>
</dbReference>
<proteinExistence type="predicted"/>
<feature type="compositionally biased region" description="Basic and acidic residues" evidence="1">
    <location>
        <begin position="89"/>
        <end position="127"/>
    </location>
</feature>
<evidence type="ECO:0000313" key="3">
    <source>
        <dbReference type="Proteomes" id="UP000800096"/>
    </source>
</evidence>
<sequence>MLTDLTVMALPVYLIWNLQVLQTQKFGIGVVETSISVMIRSWPAFVTLIRNYTTPSMSYNTQGFTRQRQGEESRDGDLDNMKLNAIPTGDRKAETSTKSAGSKDRSWPSRPETRHEMMVGPNDRDVVDEVAEETPMSEEDSRKKRSKMERIESQDSRFFRAFYFNGAVEAAW</sequence>
<evidence type="ECO:0000313" key="2">
    <source>
        <dbReference type="EMBL" id="KAF1918567.1"/>
    </source>
</evidence>
<feature type="compositionally biased region" description="Polar residues" evidence="1">
    <location>
        <begin position="58"/>
        <end position="67"/>
    </location>
</feature>
<protein>
    <recommendedName>
        <fullName evidence="4">Integral membrane protein</fullName>
    </recommendedName>
</protein>
<feature type="compositionally biased region" description="Basic and acidic residues" evidence="1">
    <location>
        <begin position="68"/>
        <end position="80"/>
    </location>
</feature>
<evidence type="ECO:0000256" key="1">
    <source>
        <dbReference type="SAM" id="MobiDB-lite"/>
    </source>
</evidence>
<dbReference type="OrthoDB" id="2988756at2759"/>
<name>A0A6A5QXJ8_AMPQU</name>
<reference evidence="2" key="1">
    <citation type="journal article" date="2020" name="Stud. Mycol.">
        <title>101 Dothideomycetes genomes: a test case for predicting lifestyles and emergence of pathogens.</title>
        <authorList>
            <person name="Haridas S."/>
            <person name="Albert R."/>
            <person name="Binder M."/>
            <person name="Bloem J."/>
            <person name="Labutti K."/>
            <person name="Salamov A."/>
            <person name="Andreopoulos B."/>
            <person name="Baker S."/>
            <person name="Barry K."/>
            <person name="Bills G."/>
            <person name="Bluhm B."/>
            <person name="Cannon C."/>
            <person name="Castanera R."/>
            <person name="Culley D."/>
            <person name="Daum C."/>
            <person name="Ezra D."/>
            <person name="Gonzalez J."/>
            <person name="Henrissat B."/>
            <person name="Kuo A."/>
            <person name="Liang C."/>
            <person name="Lipzen A."/>
            <person name="Lutzoni F."/>
            <person name="Magnuson J."/>
            <person name="Mondo S."/>
            <person name="Nolan M."/>
            <person name="Ohm R."/>
            <person name="Pangilinan J."/>
            <person name="Park H.-J."/>
            <person name="Ramirez L."/>
            <person name="Alfaro M."/>
            <person name="Sun H."/>
            <person name="Tritt A."/>
            <person name="Yoshinaga Y."/>
            <person name="Zwiers L.-H."/>
            <person name="Turgeon B."/>
            <person name="Goodwin S."/>
            <person name="Spatafora J."/>
            <person name="Crous P."/>
            <person name="Grigoriev I."/>
        </authorList>
    </citation>
    <scope>NUCLEOTIDE SEQUENCE</scope>
    <source>
        <strain evidence="2">HMLAC05119</strain>
    </source>
</reference>
<organism evidence="2 3">
    <name type="scientific">Ampelomyces quisqualis</name>
    <name type="common">Powdery mildew agent</name>
    <dbReference type="NCBI Taxonomy" id="50730"/>
    <lineage>
        <taxon>Eukaryota</taxon>
        <taxon>Fungi</taxon>
        <taxon>Dikarya</taxon>
        <taxon>Ascomycota</taxon>
        <taxon>Pezizomycotina</taxon>
        <taxon>Dothideomycetes</taxon>
        <taxon>Pleosporomycetidae</taxon>
        <taxon>Pleosporales</taxon>
        <taxon>Pleosporineae</taxon>
        <taxon>Phaeosphaeriaceae</taxon>
        <taxon>Ampelomyces</taxon>
    </lineage>
</organism>
<feature type="compositionally biased region" description="Acidic residues" evidence="1">
    <location>
        <begin position="128"/>
        <end position="138"/>
    </location>
</feature>